<dbReference type="EMBL" id="JARGEI010000009">
    <property type="protein sequence ID" value="KAJ8726343.1"/>
    <property type="molecule type" value="Genomic_DNA"/>
</dbReference>
<feature type="region of interest" description="Disordered" evidence="2">
    <location>
        <begin position="1"/>
        <end position="30"/>
    </location>
</feature>
<keyword evidence="1" id="KW-1015">Disulfide bond</keyword>
<comment type="similarity">
    <text evidence="1">Belongs to the metallo-dependent hydrolases superfamily. Peptidase M19 family.</text>
</comment>
<evidence type="ECO:0000313" key="3">
    <source>
        <dbReference type="EMBL" id="KAJ8726343.1"/>
    </source>
</evidence>
<keyword evidence="1" id="KW-0479">Metal-binding</keyword>
<comment type="subunit">
    <text evidence="1">Homodimer; disulfide-linked.</text>
</comment>
<comment type="subcellular location">
    <subcellularLocation>
        <location evidence="1">Membrane</location>
        <topology evidence="1">Lipid-anchor</topology>
        <topology evidence="1">GPI-anchor</topology>
    </subcellularLocation>
</comment>
<organism evidence="3 4">
    <name type="scientific">Mythimna separata</name>
    <name type="common">Oriental armyworm</name>
    <name type="synonym">Pseudaletia separata</name>
    <dbReference type="NCBI Taxonomy" id="271217"/>
    <lineage>
        <taxon>Eukaryota</taxon>
        <taxon>Metazoa</taxon>
        <taxon>Ecdysozoa</taxon>
        <taxon>Arthropoda</taxon>
        <taxon>Hexapoda</taxon>
        <taxon>Insecta</taxon>
        <taxon>Pterygota</taxon>
        <taxon>Neoptera</taxon>
        <taxon>Endopterygota</taxon>
        <taxon>Lepidoptera</taxon>
        <taxon>Glossata</taxon>
        <taxon>Ditrysia</taxon>
        <taxon>Noctuoidea</taxon>
        <taxon>Noctuidae</taxon>
        <taxon>Noctuinae</taxon>
        <taxon>Hadenini</taxon>
        <taxon>Mythimna</taxon>
    </lineage>
</organism>
<dbReference type="Pfam" id="PF01244">
    <property type="entry name" value="Peptidase_M19"/>
    <property type="match status" value="1"/>
</dbReference>
<sequence>MKERGVQRGAARRREQLAARPPFGPVNTASSPLGYGLFAASSERSQSEPRASRGRSCLASLAIPACIIYITLNKEKEMIQVESFKRPSPSPSRSSVRSDSRVLRQPRVITVNRDAATMVDGEASAPAAAAPADWETRLTHNAAHFRSRTFSDGFIRNTSLELLLGVDCEACLALAAQRQCLDEHISKHDFDLVCNCNVQQNNFVNCHRNLDQRGHTLNIYDLERIKRDTGRSQLTIGSHRSLDRKYNKSRTIGVSNYISKQLISYDPRNTLVQKIKRKLSNLKKMGGEAISKKHQNAVQLAEITSGSTSSLKKASMLSLADKSQRRVNSQSCIFTSSGYQGKEDMKSNASTYANFSGNVDQCFDKLRDYNISSDINRRTSQKMVKMRSFDNNDILVTRNSPGLERTKFSTLDNRSRCKSIKRQMSYNDFPSERFRDRLSESWTRDESTMESRSTRSDLVDDDAQTFLEGDVMAMSGRGAHALCTCDAPQDTRLPSIFYDTHGKKRATPAPDVTERGQGAGGRLASCNACKSPQWLSTGTTSTTSHSSTTTGNSSRLSVWHRRWCCVAILVLVAGTACVAGPLALRAPPGAPLHERLRLAERLLHDTPLIDGHNDLPWNIRKFLHNRIKDFNFDEDLRTISPWATSSWSHTDLPRLKQGRVAAQFWAAYVPCDAQHRDAVQLTFEQIDLIQRLTDKYHPQLTLCTSAEDIVTAHASHRLCSLVGVEGGHAIGGSLGVLRTLYQVGVRYLTLTSTCDTPWAECASADKPEPSPRGGLTPFGKIVVKEMNRLGMLVDLSHVSERTMRDALAVSRAPVLFSHSSARALCNVTRNVPDAVLRLLAANKGLIMVNFYTSFLTCKDTATVQDAIAHINHIRDVAGVDSVGLGAGYDGINYTPQGLEDVSSYPLLFAELMEEGWSIEELRKLAGLNLLRVMGAAERVARDLATARVAPYEDVAPKLFDTHNCSSQDL</sequence>
<dbReference type="PANTHER" id="PTHR10443">
    <property type="entry name" value="MICROSOMAL DIPEPTIDASE"/>
    <property type="match status" value="1"/>
</dbReference>
<keyword evidence="4" id="KW-1185">Reference proteome</keyword>
<dbReference type="Gene3D" id="3.20.20.140">
    <property type="entry name" value="Metal-dependent hydrolases"/>
    <property type="match status" value="1"/>
</dbReference>
<dbReference type="GO" id="GO:0098552">
    <property type="term" value="C:side of membrane"/>
    <property type="evidence" value="ECO:0007669"/>
    <property type="project" value="UniProtKB-KW"/>
</dbReference>
<protein>
    <recommendedName>
        <fullName evidence="1">Dipeptidase</fullName>
        <ecNumber evidence="1">3.4.13.19</ecNumber>
    </recommendedName>
</protein>
<evidence type="ECO:0000256" key="2">
    <source>
        <dbReference type="SAM" id="MobiDB-lite"/>
    </source>
</evidence>
<gene>
    <name evidence="3" type="ORF">PYW07_001041</name>
</gene>
<keyword evidence="1" id="KW-0472">Membrane</keyword>
<comment type="cofactor">
    <cofactor evidence="1">
        <name>Zn(2+)</name>
        <dbReference type="ChEBI" id="CHEBI:29105"/>
    </cofactor>
</comment>
<feature type="region of interest" description="Disordered" evidence="2">
    <location>
        <begin position="534"/>
        <end position="553"/>
    </location>
</feature>
<dbReference type="InterPro" id="IPR008257">
    <property type="entry name" value="Pept_M19"/>
</dbReference>
<name>A0AAD7YU78_MYTSE</name>
<keyword evidence="1" id="KW-0862">Zinc</keyword>
<keyword evidence="1" id="KW-0325">Glycoprotein</keyword>
<keyword evidence="1" id="KW-0645">Protease</keyword>
<dbReference type="PANTHER" id="PTHR10443:SF47">
    <property type="entry name" value="DIPEPTIDASE"/>
    <property type="match status" value="1"/>
</dbReference>
<keyword evidence="1" id="KW-0449">Lipoprotein</keyword>
<feature type="compositionally biased region" description="Basic and acidic residues" evidence="2">
    <location>
        <begin position="1"/>
        <end position="17"/>
    </location>
</feature>
<dbReference type="InterPro" id="IPR032466">
    <property type="entry name" value="Metal_Hydrolase"/>
</dbReference>
<dbReference type="SUPFAM" id="SSF51556">
    <property type="entry name" value="Metallo-dependent hydrolases"/>
    <property type="match status" value="1"/>
</dbReference>
<dbReference type="CDD" id="cd01301">
    <property type="entry name" value="rDP_like"/>
    <property type="match status" value="1"/>
</dbReference>
<evidence type="ECO:0000256" key="1">
    <source>
        <dbReference type="RuleBase" id="RU341113"/>
    </source>
</evidence>
<comment type="catalytic activity">
    <reaction evidence="1">
        <text>an L-aminoacyl-L-amino acid + H2O = 2 an L-alpha-amino acid</text>
        <dbReference type="Rhea" id="RHEA:48940"/>
        <dbReference type="ChEBI" id="CHEBI:15377"/>
        <dbReference type="ChEBI" id="CHEBI:59869"/>
        <dbReference type="ChEBI" id="CHEBI:77460"/>
        <dbReference type="EC" id="3.4.13.19"/>
    </reaction>
</comment>
<evidence type="ECO:0000313" key="4">
    <source>
        <dbReference type="Proteomes" id="UP001231518"/>
    </source>
</evidence>
<dbReference type="AlphaFoldDB" id="A0AAD7YU78"/>
<comment type="caution">
    <text evidence="3">The sequence shown here is derived from an EMBL/GenBank/DDBJ whole genome shotgun (WGS) entry which is preliminary data.</text>
</comment>
<dbReference type="InterPro" id="IPR000180">
    <property type="entry name" value="Dipep_AS"/>
</dbReference>
<keyword evidence="1" id="KW-0482">Metalloprotease</keyword>
<dbReference type="GO" id="GO:0070573">
    <property type="term" value="F:metallodipeptidase activity"/>
    <property type="evidence" value="ECO:0007669"/>
    <property type="project" value="InterPro"/>
</dbReference>
<dbReference type="GO" id="GO:0046872">
    <property type="term" value="F:metal ion binding"/>
    <property type="evidence" value="ECO:0007669"/>
    <property type="project" value="UniProtKB-UniRule"/>
</dbReference>
<keyword evidence="1" id="KW-0378">Hydrolase</keyword>
<feature type="compositionally biased region" description="Low complexity" evidence="2">
    <location>
        <begin position="536"/>
        <end position="553"/>
    </location>
</feature>
<proteinExistence type="inferred from homology"/>
<dbReference type="Proteomes" id="UP001231518">
    <property type="component" value="Chromosome 10"/>
</dbReference>
<dbReference type="PROSITE" id="PS00869">
    <property type="entry name" value="RENAL_DIPEPTIDASE_1"/>
    <property type="match status" value="1"/>
</dbReference>
<dbReference type="EC" id="3.4.13.19" evidence="1"/>
<dbReference type="PROSITE" id="PS51365">
    <property type="entry name" value="RENAL_DIPEPTIDASE_2"/>
    <property type="match status" value="1"/>
</dbReference>
<dbReference type="GO" id="GO:0006508">
    <property type="term" value="P:proteolysis"/>
    <property type="evidence" value="ECO:0007669"/>
    <property type="project" value="UniProtKB-KW"/>
</dbReference>
<accession>A0AAD7YU78</accession>
<reference evidence="3" key="1">
    <citation type="submission" date="2023-03" db="EMBL/GenBank/DDBJ databases">
        <title>Chromosome-level genomes of two armyworms, Mythimna separata and Mythimna loreyi, provide insights into the biosynthesis and reception of sex pheromones.</title>
        <authorList>
            <person name="Zhao H."/>
        </authorList>
    </citation>
    <scope>NUCLEOTIDE SEQUENCE</scope>
    <source>
        <strain evidence="3">BeijingLab</strain>
        <tissue evidence="3">Pupa</tissue>
    </source>
</reference>
<keyword evidence="1" id="KW-0224">Dipeptidase</keyword>
<keyword evidence="1" id="KW-0336">GPI-anchor</keyword>